<protein>
    <submittedName>
        <fullName evidence="1">Putative nuclear pore protein</fullName>
    </submittedName>
</protein>
<dbReference type="AlphaFoldDB" id="A0A1W2TU94"/>
<dbReference type="OrthoDB" id="5275938at2759"/>
<sequence>MASFFDSLLDFNNQRRLSGGSECSHAKFSPPVEEIDPDGDMMLSVGRPGCTYTSCNYDEGRRPNAICFHVDSTVVAGASSTLGLVVYSPSAKAATDSKVKWTVKLPDDDPQAMRTVIDILYGRCPIPSLDNQMSIEQLLRLTILADRYDLVHLFTKWIGQWVEDMAPYWVNKKFVRQSTETLESLLWISWVIGHEPLYAHMILQIAFHSELDDTGELTDPAEQLCFVNESYKVSVPPCAPIEIGHSRIEVLKLIRKDIKETVERHLHGNQNRGRPCCGRTDGDDDLIWRRGMLETFLKMLDREGIWPLPPAHMVTASPRSLVEIFRVNPEIPSFIHQGRFCEADGSFWHRIDKLLGDIYFILPQASAKHLRAQAEKSGLADYFKSKGPRFAPDRGIWKVKEILEFQKAITESESVPAQERRR</sequence>
<dbReference type="Gene3D" id="3.30.710.10">
    <property type="entry name" value="Potassium Channel Kv1.1, Chain A"/>
    <property type="match status" value="1"/>
</dbReference>
<reference evidence="1" key="1">
    <citation type="submission" date="2016-03" db="EMBL/GenBank/DDBJ databases">
        <title>Draft genome sequence of Rosellinia necatrix.</title>
        <authorList>
            <person name="Kanematsu S."/>
        </authorList>
    </citation>
    <scope>NUCLEOTIDE SEQUENCE [LARGE SCALE GENOMIC DNA]</scope>
    <source>
        <strain evidence="1">W97</strain>
    </source>
</reference>
<gene>
    <name evidence="1" type="ORF">SAMD00023353_7700150</name>
</gene>
<dbReference type="EMBL" id="DF977522">
    <property type="protein sequence ID" value="GAP92165.1"/>
    <property type="molecule type" value="Genomic_DNA"/>
</dbReference>
<name>A0A1W2TU94_ROSNE</name>
<accession>A0A1W2TU94</accession>
<evidence type="ECO:0000313" key="1">
    <source>
        <dbReference type="EMBL" id="GAP92165.1"/>
    </source>
</evidence>
<organism evidence="1">
    <name type="scientific">Rosellinia necatrix</name>
    <name type="common">White root-rot fungus</name>
    <dbReference type="NCBI Taxonomy" id="77044"/>
    <lineage>
        <taxon>Eukaryota</taxon>
        <taxon>Fungi</taxon>
        <taxon>Dikarya</taxon>
        <taxon>Ascomycota</taxon>
        <taxon>Pezizomycotina</taxon>
        <taxon>Sordariomycetes</taxon>
        <taxon>Xylariomycetidae</taxon>
        <taxon>Xylariales</taxon>
        <taxon>Xylariaceae</taxon>
        <taxon>Rosellinia</taxon>
    </lineage>
</organism>
<keyword evidence="2" id="KW-1185">Reference proteome</keyword>
<evidence type="ECO:0000313" key="2">
    <source>
        <dbReference type="Proteomes" id="UP000054516"/>
    </source>
</evidence>
<proteinExistence type="predicted"/>
<dbReference type="Proteomes" id="UP000054516">
    <property type="component" value="Unassembled WGS sequence"/>
</dbReference>
<dbReference type="InterPro" id="IPR011333">
    <property type="entry name" value="SKP1/BTB/POZ_sf"/>
</dbReference>